<protein>
    <submittedName>
        <fullName evidence="1">Uncharacterized protein</fullName>
    </submittedName>
</protein>
<accession>A0A433Q3Y7</accession>
<sequence length="59" mass="6743">MVSAACTSRKEHLRFGRPSSGFVGTRMVKVWIPARARLMREQDTGSTIRWDKQRGCYIG</sequence>
<keyword evidence="2" id="KW-1185">Reference proteome</keyword>
<name>A0A433Q3Y7_9FUNG</name>
<reference evidence="1 2" key="1">
    <citation type="journal article" date="2018" name="New Phytol.">
        <title>Phylogenomics of Endogonaceae and evolution of mycorrhizas within Mucoromycota.</title>
        <authorList>
            <person name="Chang Y."/>
            <person name="Desiro A."/>
            <person name="Na H."/>
            <person name="Sandor L."/>
            <person name="Lipzen A."/>
            <person name="Clum A."/>
            <person name="Barry K."/>
            <person name="Grigoriev I.V."/>
            <person name="Martin F.M."/>
            <person name="Stajich J.E."/>
            <person name="Smith M.E."/>
            <person name="Bonito G."/>
            <person name="Spatafora J.W."/>
        </authorList>
    </citation>
    <scope>NUCLEOTIDE SEQUENCE [LARGE SCALE GENOMIC DNA]</scope>
    <source>
        <strain evidence="1 2">AD002</strain>
    </source>
</reference>
<dbReference type="Proteomes" id="UP000274822">
    <property type="component" value="Unassembled WGS sequence"/>
</dbReference>
<comment type="caution">
    <text evidence="1">The sequence shown here is derived from an EMBL/GenBank/DDBJ whole genome shotgun (WGS) entry which is preliminary data.</text>
</comment>
<gene>
    <name evidence="1" type="ORF">BC938DRAFT_473548</name>
</gene>
<dbReference type="AlphaFoldDB" id="A0A433Q3Y7"/>
<dbReference type="EMBL" id="RBNJ01015941">
    <property type="protein sequence ID" value="RUS24458.1"/>
    <property type="molecule type" value="Genomic_DNA"/>
</dbReference>
<proteinExistence type="predicted"/>
<evidence type="ECO:0000313" key="1">
    <source>
        <dbReference type="EMBL" id="RUS24458.1"/>
    </source>
</evidence>
<organism evidence="1 2">
    <name type="scientific">Jimgerdemannia flammicorona</name>
    <dbReference type="NCBI Taxonomy" id="994334"/>
    <lineage>
        <taxon>Eukaryota</taxon>
        <taxon>Fungi</taxon>
        <taxon>Fungi incertae sedis</taxon>
        <taxon>Mucoromycota</taxon>
        <taxon>Mucoromycotina</taxon>
        <taxon>Endogonomycetes</taxon>
        <taxon>Endogonales</taxon>
        <taxon>Endogonaceae</taxon>
        <taxon>Jimgerdemannia</taxon>
    </lineage>
</organism>
<evidence type="ECO:0000313" key="2">
    <source>
        <dbReference type="Proteomes" id="UP000274822"/>
    </source>
</evidence>